<keyword evidence="2" id="KW-1185">Reference proteome</keyword>
<dbReference type="PANTHER" id="PTHR35841:SF1">
    <property type="entry name" value="PHOSPHONATES-BINDING PERIPLASMIC PROTEIN"/>
    <property type="match status" value="1"/>
</dbReference>
<dbReference type="Pfam" id="PF12974">
    <property type="entry name" value="Phosphonate-bd"/>
    <property type="match status" value="1"/>
</dbReference>
<sequence>MIAALPMYDRPENAGAHDALWAAIRDAMRARGAAAPEALDRAVGLMEGWTSPELVLGQTCGLPFRTRLHDRVTLVASFDYGLDDTPPGYYRSLFVSRADEPGEIADFAARRFAYNQSDSHSGWAAPQLAAETIGFRFEPTLETGAHRASARAVAEGQADIAAIDAITWRGIERWEPELAAVLRVLGPTAAAPGQALIAAAGADADITFAALEEALDRLDDDSRETLGIVGVVQTPAETYLAVPTPPGP</sequence>
<reference evidence="2" key="1">
    <citation type="journal article" date="2019" name="Int. J. Syst. Evol. Microbiol.">
        <title>The Global Catalogue of Microorganisms (GCM) 10K type strain sequencing project: providing services to taxonomists for standard genome sequencing and annotation.</title>
        <authorList>
            <consortium name="The Broad Institute Genomics Platform"/>
            <consortium name="The Broad Institute Genome Sequencing Center for Infectious Disease"/>
            <person name="Wu L."/>
            <person name="Ma J."/>
        </authorList>
    </citation>
    <scope>NUCLEOTIDE SEQUENCE [LARGE SCALE GENOMIC DNA]</scope>
    <source>
        <strain evidence="2">KCTC 62192</strain>
    </source>
</reference>
<name>A0ABV7ACH4_9RHOB</name>
<dbReference type="RefSeq" id="WP_377831262.1">
    <property type="nucleotide sequence ID" value="NZ_JBHRSK010000002.1"/>
</dbReference>
<dbReference type="Gene3D" id="3.40.190.10">
    <property type="entry name" value="Periplasmic binding protein-like II"/>
    <property type="match status" value="1"/>
</dbReference>
<dbReference type="SUPFAM" id="SSF53850">
    <property type="entry name" value="Periplasmic binding protein-like II"/>
    <property type="match status" value="1"/>
</dbReference>
<dbReference type="PANTHER" id="PTHR35841">
    <property type="entry name" value="PHOSPHONATES-BINDING PERIPLASMIC PROTEIN"/>
    <property type="match status" value="1"/>
</dbReference>
<proteinExistence type="predicted"/>
<accession>A0ABV7ACH4</accession>
<organism evidence="1 2">
    <name type="scientific">Acidimangrovimonas pyrenivorans</name>
    <dbReference type="NCBI Taxonomy" id="2030798"/>
    <lineage>
        <taxon>Bacteria</taxon>
        <taxon>Pseudomonadati</taxon>
        <taxon>Pseudomonadota</taxon>
        <taxon>Alphaproteobacteria</taxon>
        <taxon>Rhodobacterales</taxon>
        <taxon>Paracoccaceae</taxon>
        <taxon>Acidimangrovimonas</taxon>
    </lineage>
</organism>
<gene>
    <name evidence="1" type="ORF">ACFOES_01415</name>
</gene>
<dbReference type="EMBL" id="JBHRSK010000002">
    <property type="protein sequence ID" value="MFC2966741.1"/>
    <property type="molecule type" value="Genomic_DNA"/>
</dbReference>
<dbReference type="Proteomes" id="UP001595443">
    <property type="component" value="Unassembled WGS sequence"/>
</dbReference>
<protein>
    <submittedName>
        <fullName evidence="1">Phosphate/phosphite/phosphonate ABC transporter substrate-binding protein</fullName>
    </submittedName>
</protein>
<comment type="caution">
    <text evidence="1">The sequence shown here is derived from an EMBL/GenBank/DDBJ whole genome shotgun (WGS) entry which is preliminary data.</text>
</comment>
<evidence type="ECO:0000313" key="2">
    <source>
        <dbReference type="Proteomes" id="UP001595443"/>
    </source>
</evidence>
<evidence type="ECO:0000313" key="1">
    <source>
        <dbReference type="EMBL" id="MFC2966741.1"/>
    </source>
</evidence>